<gene>
    <name evidence="1" type="ORF">UFOPK2786_01217</name>
</gene>
<accession>A0A6J6TR62</accession>
<proteinExistence type="predicted"/>
<protein>
    <submittedName>
        <fullName evidence="1">Unannotated protein</fullName>
    </submittedName>
</protein>
<dbReference type="AlphaFoldDB" id="A0A6J6TR62"/>
<evidence type="ECO:0000313" key="1">
    <source>
        <dbReference type="EMBL" id="CAB4749606.1"/>
    </source>
</evidence>
<organism evidence="1">
    <name type="scientific">freshwater metagenome</name>
    <dbReference type="NCBI Taxonomy" id="449393"/>
    <lineage>
        <taxon>unclassified sequences</taxon>
        <taxon>metagenomes</taxon>
        <taxon>ecological metagenomes</taxon>
    </lineage>
</organism>
<sequence length="67" mass="6951">MSARSTSARFLIGRSKLTTNGIPTPTVDPGAGLTTSPVKNFEGETVLNSFVDVVSTPRASIALASTR</sequence>
<dbReference type="EMBL" id="CAEZYW010000195">
    <property type="protein sequence ID" value="CAB4749606.1"/>
    <property type="molecule type" value="Genomic_DNA"/>
</dbReference>
<reference evidence="1" key="1">
    <citation type="submission" date="2020-05" db="EMBL/GenBank/DDBJ databases">
        <authorList>
            <person name="Chiriac C."/>
            <person name="Salcher M."/>
            <person name="Ghai R."/>
            <person name="Kavagutti S V."/>
        </authorList>
    </citation>
    <scope>NUCLEOTIDE SEQUENCE</scope>
</reference>
<name>A0A6J6TR62_9ZZZZ</name>